<feature type="transmembrane region" description="Helical" evidence="9">
    <location>
        <begin position="523"/>
        <end position="542"/>
    </location>
</feature>
<comment type="subcellular location">
    <subcellularLocation>
        <location evidence="1">Membrane</location>
        <topology evidence="1">Multi-pass membrane protein</topology>
    </subcellularLocation>
</comment>
<feature type="transmembrane region" description="Helical" evidence="9">
    <location>
        <begin position="726"/>
        <end position="745"/>
    </location>
</feature>
<dbReference type="InterPro" id="IPR001680">
    <property type="entry name" value="WD40_rpt"/>
</dbReference>
<feature type="repeat" description="WD" evidence="7">
    <location>
        <begin position="144"/>
        <end position="185"/>
    </location>
</feature>
<dbReference type="Pfam" id="PF23414">
    <property type="entry name" value="Beta-prop_EML_2"/>
    <property type="match status" value="1"/>
</dbReference>
<dbReference type="PANTHER" id="PTHR11827">
    <property type="entry name" value="SOLUTE CARRIER FAMILY 12, CATION COTRANSPORTERS"/>
    <property type="match status" value="1"/>
</dbReference>
<dbReference type="InterPro" id="IPR036322">
    <property type="entry name" value="WD40_repeat_dom_sf"/>
</dbReference>
<protein>
    <submittedName>
        <fullName evidence="13">Echinoderm microtubule-associated protein-like 1</fullName>
    </submittedName>
</protein>
<feature type="repeat" description="WD" evidence="7">
    <location>
        <begin position="260"/>
        <end position="293"/>
    </location>
</feature>
<dbReference type="GO" id="GO:0015377">
    <property type="term" value="F:chloride:monoatomic cation symporter activity"/>
    <property type="evidence" value="ECO:0007669"/>
    <property type="project" value="InterPro"/>
</dbReference>
<dbReference type="EMBL" id="JABANP010000279">
    <property type="protein sequence ID" value="KAF4685078.1"/>
    <property type="molecule type" value="Genomic_DNA"/>
</dbReference>
<feature type="region of interest" description="Disordered" evidence="8">
    <location>
        <begin position="1116"/>
        <end position="1156"/>
    </location>
</feature>
<name>A0A7J6NMQ8_PEROL</name>
<dbReference type="Pfam" id="PF03522">
    <property type="entry name" value="SLC12"/>
    <property type="match status" value="1"/>
</dbReference>
<sequence>MVARCGDWPIIQPTRSVPTGGTGGDVRFWNTYERRPLVGKVISCAEAVYSLSFNAQGDLFAIGQGEGLLTVLHFPSLSQVYSRRLSATRERICDVRFSDDGVWLAAACWDQKVYLLRVQYGATLRVDVNDRAVKGITVALHAILKGNSSSPLNVMFTKDGSIVMSNSKDTQILFWRTKDGARMTSASMFRDAKWQDNWSCVLGWPVIGVWADPEYDQTDVNAVHQSSGNNTRLLALGDDNGKVKLLRFPSPYLNARGASYSGHASHVTNVRFSPINTLVSIGGGDHCVIQWKLVPRARSGGRHAGAAKCAWLEVDAEADLEDPLGIGKVERARSPEVTSATGGLIDAPHPALRERLMSGGAANTFTMRSNCSRAYKLLESDGGDGLNPLGAGDSSAEARPAKKKKGSFIGVFVPTCENMWGVLIFLRFFTIVGNAGLFHSLLIVLCSFIVAFCTTACMSAMASSGGLVSEGGPYYMISRTIGAYPGVSIGIAYWLGGTLLAVMESVGAIDTLLMLLPKASQRGCDPAGVSVLAFLTVFFGGIDAVSKLAVLFIVTVLATVVAFFVSLAVPVFTTGADFLSGNLWPQYSAGTSFSSMLSLFFPCFTGILSGANRTDVLKDPPTNLKRGTFGAISFSLVMYSLFMLLWASAADADSLRGAMDNGLLYKLLLPNAPVAFVGVMISSLSQSMQCLVVAPRLLYSIASDNLLPPLRPIAVLSGKSQEPHRALVVTMIPACLALGILGSSLDSIAPLLTMCFLLCYACINLSCLVQTVLSSVELASRGYPYFLRPSVVHIFQPSGLHRLLYNLALQTLLAKGDEQHRRVNWRPQPLVVYQAGREGECDVLLSICGQIRGVSKGMCVVAAIAVGDRTDRHLQEARGAEAHLLEHKMSQRKLDGFATVIPSPSMYEGVSSAVTITGLGGLRPNTVIIAWPEKADGSEPSSGAAVEFVRTLEVCRIEQKAVICVKGASSRSLSRSFLDYFEHPGYRESQKVVDVWWIIHDGGLLALLAWLFTTHEVWVWKTTRVRIFVVMEEITAEQAAAAGQKLENTLRRKRLFQTVEVEVVVLDDKMIEPYTYDWTLRYEERAQFQPTIHQAHAKENVFPSQLDDLFSDINANDAAEDTGDHPDKAKPSRGSVDDLPEKSGSRPSAMDSDQLQIDVPRSAEAEPAGVPIINIHDAQTHTPRTPQDRPSGDDTRGLARRTSFSSIGSLSCTEGQAVYTNDGRRRSQVYNSLGSVDEAELRQKIADSLRAQGACGLNSPSMMGSSMAANPAMFDHHDTSGGRYNSGQLLDPLLPGSRLPSMVGQTPVPSSAFDGTSHAPSRLMAHRTGQPSFTRLQSQMFLQPPQATGGSAQQELTPTGNFVPHPGPASSRGKDLPSPPASGLEVPLMVPVEEGSTESVGHENDGSERPRDVSASHDDCEQYFYTLNRIILSRSSESSLVLMNMPSIWSVETDDDCEAFTAYCDCLTAGLERVLLVAGGRDTLLDF</sequence>
<keyword evidence="2 7" id="KW-0853">WD repeat</keyword>
<feature type="domain" description="Amino acid permease/ SLC12A" evidence="10">
    <location>
        <begin position="412"/>
        <end position="768"/>
    </location>
</feature>
<comment type="caution">
    <text evidence="13">The sequence shown here is derived from an EMBL/GenBank/DDBJ whole genome shotgun (WGS) entry which is preliminary data.</text>
</comment>
<dbReference type="SUPFAM" id="SSF50978">
    <property type="entry name" value="WD40 repeat-like"/>
    <property type="match status" value="1"/>
</dbReference>
<feature type="transmembrane region" description="Helical" evidence="9">
    <location>
        <begin position="481"/>
        <end position="502"/>
    </location>
</feature>
<evidence type="ECO:0000256" key="2">
    <source>
        <dbReference type="ARBA" id="ARBA00022574"/>
    </source>
</evidence>
<feature type="compositionally biased region" description="Basic and acidic residues" evidence="8">
    <location>
        <begin position="1122"/>
        <end position="1144"/>
    </location>
</feature>
<keyword evidence="4" id="KW-0677">Repeat</keyword>
<feature type="transmembrane region" description="Helical" evidence="9">
    <location>
        <begin position="548"/>
        <end position="572"/>
    </location>
</feature>
<evidence type="ECO:0000256" key="4">
    <source>
        <dbReference type="ARBA" id="ARBA00022737"/>
    </source>
</evidence>
<evidence type="ECO:0000259" key="12">
    <source>
        <dbReference type="Pfam" id="PF23414"/>
    </source>
</evidence>
<dbReference type="SMART" id="SM00320">
    <property type="entry name" value="WD40"/>
    <property type="match status" value="4"/>
</dbReference>
<evidence type="ECO:0000313" key="14">
    <source>
        <dbReference type="Proteomes" id="UP000541610"/>
    </source>
</evidence>
<dbReference type="InterPro" id="IPR015943">
    <property type="entry name" value="WD40/YVTN_repeat-like_dom_sf"/>
</dbReference>
<dbReference type="InterPro" id="IPR004842">
    <property type="entry name" value="SLC12A_fam"/>
</dbReference>
<feature type="compositionally biased region" description="Basic and acidic residues" evidence="8">
    <location>
        <begin position="1400"/>
        <end position="1415"/>
    </location>
</feature>
<feature type="domain" description="SLC12A transporter C-terminal" evidence="11">
    <location>
        <begin position="986"/>
        <end position="1074"/>
    </location>
</feature>
<reference evidence="13 14" key="1">
    <citation type="submission" date="2020-04" db="EMBL/GenBank/DDBJ databases">
        <title>Perkinsus olseni comparative genomics.</title>
        <authorList>
            <person name="Bogema D.R."/>
        </authorList>
    </citation>
    <scope>NUCLEOTIDE SEQUENCE [LARGE SCALE GENOMIC DNA]</scope>
    <source>
        <strain evidence="13">00978-12</strain>
    </source>
</reference>
<dbReference type="InterPro" id="IPR055442">
    <property type="entry name" value="Beta-prop_EML-like_2nd"/>
</dbReference>
<evidence type="ECO:0000256" key="1">
    <source>
        <dbReference type="ARBA" id="ARBA00004141"/>
    </source>
</evidence>
<evidence type="ECO:0000256" key="9">
    <source>
        <dbReference type="SAM" id="Phobius"/>
    </source>
</evidence>
<feature type="transmembrane region" description="Helical" evidence="9">
    <location>
        <begin position="593"/>
        <end position="611"/>
    </location>
</feature>
<evidence type="ECO:0000256" key="8">
    <source>
        <dbReference type="SAM" id="MobiDB-lite"/>
    </source>
</evidence>
<feature type="region of interest" description="Disordered" evidence="8">
    <location>
        <begin position="1344"/>
        <end position="1415"/>
    </location>
</feature>
<evidence type="ECO:0000256" key="7">
    <source>
        <dbReference type="PROSITE-ProRule" id="PRU00221"/>
    </source>
</evidence>
<organism evidence="13 14">
    <name type="scientific">Perkinsus olseni</name>
    <name type="common">Perkinsus atlanticus</name>
    <dbReference type="NCBI Taxonomy" id="32597"/>
    <lineage>
        <taxon>Eukaryota</taxon>
        <taxon>Sar</taxon>
        <taxon>Alveolata</taxon>
        <taxon>Perkinsozoa</taxon>
        <taxon>Perkinsea</taxon>
        <taxon>Perkinsida</taxon>
        <taxon>Perkinsidae</taxon>
        <taxon>Perkinsus</taxon>
    </lineage>
</organism>
<dbReference type="Gene3D" id="1.20.1740.10">
    <property type="entry name" value="Amino acid/polyamine transporter I"/>
    <property type="match status" value="1"/>
</dbReference>
<evidence type="ECO:0000313" key="13">
    <source>
        <dbReference type="EMBL" id="KAF4685078.1"/>
    </source>
</evidence>
<evidence type="ECO:0000259" key="11">
    <source>
        <dbReference type="Pfam" id="PF03522"/>
    </source>
</evidence>
<evidence type="ECO:0000256" key="6">
    <source>
        <dbReference type="ARBA" id="ARBA00023136"/>
    </source>
</evidence>
<dbReference type="PANTHER" id="PTHR11827:SF72">
    <property type="entry name" value="GH08340P"/>
    <property type="match status" value="1"/>
</dbReference>
<dbReference type="OrthoDB" id="431260at2759"/>
<feature type="transmembrane region" description="Helical" evidence="9">
    <location>
        <begin position="631"/>
        <end position="649"/>
    </location>
</feature>
<dbReference type="Pfam" id="PF00324">
    <property type="entry name" value="AA_permease"/>
    <property type="match status" value="1"/>
</dbReference>
<feature type="transmembrane region" description="Helical" evidence="9">
    <location>
        <begin position="751"/>
        <end position="773"/>
    </location>
</feature>
<dbReference type="Gene3D" id="2.130.10.10">
    <property type="entry name" value="YVTN repeat-like/Quinoprotein amine dehydrogenase"/>
    <property type="match status" value="1"/>
</dbReference>
<keyword evidence="3 9" id="KW-0812">Transmembrane</keyword>
<feature type="compositionally biased region" description="Basic and acidic residues" evidence="8">
    <location>
        <begin position="1186"/>
        <end position="1197"/>
    </location>
</feature>
<keyword evidence="6 9" id="KW-0472">Membrane</keyword>
<dbReference type="Proteomes" id="UP000541610">
    <property type="component" value="Unassembled WGS sequence"/>
</dbReference>
<evidence type="ECO:0000259" key="10">
    <source>
        <dbReference type="Pfam" id="PF00324"/>
    </source>
</evidence>
<evidence type="ECO:0000256" key="3">
    <source>
        <dbReference type="ARBA" id="ARBA00022692"/>
    </source>
</evidence>
<dbReference type="GO" id="GO:0016020">
    <property type="term" value="C:membrane"/>
    <property type="evidence" value="ECO:0007669"/>
    <property type="project" value="UniProtKB-SubCell"/>
</dbReference>
<feature type="domain" description="EML-like second beta-propeller" evidence="12">
    <location>
        <begin position="16"/>
        <end position="293"/>
    </location>
</feature>
<dbReference type="InterPro" id="IPR004841">
    <property type="entry name" value="AA-permease/SLC12A_dom"/>
</dbReference>
<dbReference type="PROSITE" id="PS50082">
    <property type="entry name" value="WD_REPEATS_2"/>
    <property type="match status" value="2"/>
</dbReference>
<proteinExistence type="predicted"/>
<keyword evidence="5 9" id="KW-1133">Transmembrane helix</keyword>
<accession>A0A7J6NMQ8</accession>
<evidence type="ECO:0000256" key="5">
    <source>
        <dbReference type="ARBA" id="ARBA00022989"/>
    </source>
</evidence>
<feature type="compositionally biased region" description="Polar residues" evidence="8">
    <location>
        <begin position="1344"/>
        <end position="1360"/>
    </location>
</feature>
<feature type="region of interest" description="Disordered" evidence="8">
    <location>
        <begin position="1174"/>
        <end position="1203"/>
    </location>
</feature>
<dbReference type="InterPro" id="IPR018491">
    <property type="entry name" value="SLC12_C"/>
</dbReference>
<gene>
    <name evidence="13" type="primary">EML1</name>
    <name evidence="13" type="ORF">FOZ60_006900</name>
</gene>